<comment type="caution">
    <text evidence="6">The sequence shown here is derived from an EMBL/GenBank/DDBJ whole genome shotgun (WGS) entry which is preliminary data.</text>
</comment>
<dbReference type="PROSITE" id="PS51379">
    <property type="entry name" value="4FE4S_FER_2"/>
    <property type="match status" value="2"/>
</dbReference>
<dbReference type="GeneID" id="95755556"/>
<dbReference type="GO" id="GO:0051539">
    <property type="term" value="F:4 iron, 4 sulfur cluster binding"/>
    <property type="evidence" value="ECO:0007669"/>
    <property type="project" value="UniProtKB-KW"/>
</dbReference>
<evidence type="ECO:0000256" key="3">
    <source>
        <dbReference type="ARBA" id="ARBA00023004"/>
    </source>
</evidence>
<keyword evidence="3" id="KW-0408">Iron</keyword>
<dbReference type="InterPro" id="IPR050157">
    <property type="entry name" value="PSI_iron-sulfur_center"/>
</dbReference>
<dbReference type="Pfam" id="PF00037">
    <property type="entry name" value="Fer4"/>
    <property type="match status" value="1"/>
</dbReference>
<dbReference type="Gene3D" id="3.30.70.20">
    <property type="match status" value="1"/>
</dbReference>
<dbReference type="PANTHER" id="PTHR24960">
    <property type="entry name" value="PHOTOSYSTEM I IRON-SULFUR CENTER-RELATED"/>
    <property type="match status" value="1"/>
</dbReference>
<dbReference type="Proteomes" id="UP001205919">
    <property type="component" value="Unassembled WGS sequence"/>
</dbReference>
<dbReference type="InterPro" id="IPR007160">
    <property type="entry name" value="DUF362"/>
</dbReference>
<dbReference type="InterPro" id="IPR017896">
    <property type="entry name" value="4Fe4S_Fe-S-bd"/>
</dbReference>
<dbReference type="InterPro" id="IPR017900">
    <property type="entry name" value="4Fe4S_Fe_S_CS"/>
</dbReference>
<keyword evidence="1" id="KW-0004">4Fe-4S</keyword>
<evidence type="ECO:0000256" key="1">
    <source>
        <dbReference type="ARBA" id="ARBA00022485"/>
    </source>
</evidence>
<accession>A0AAW5K4K7</accession>
<keyword evidence="2" id="KW-0479">Metal-binding</keyword>
<evidence type="ECO:0000256" key="4">
    <source>
        <dbReference type="ARBA" id="ARBA00023014"/>
    </source>
</evidence>
<evidence type="ECO:0000313" key="6">
    <source>
        <dbReference type="EMBL" id="MCQ4814817.1"/>
    </source>
</evidence>
<evidence type="ECO:0000313" key="7">
    <source>
        <dbReference type="Proteomes" id="UP001205919"/>
    </source>
</evidence>
<dbReference type="PROSITE" id="PS00198">
    <property type="entry name" value="4FE4S_FER_1"/>
    <property type="match status" value="2"/>
</dbReference>
<dbReference type="GO" id="GO:0046872">
    <property type="term" value="F:metal ion binding"/>
    <property type="evidence" value="ECO:0007669"/>
    <property type="project" value="UniProtKB-KW"/>
</dbReference>
<name>A0AAW5K4K7_9BACT</name>
<organism evidence="6 7">
    <name type="scientific">Cloacibacillus evryensis</name>
    <dbReference type="NCBI Taxonomy" id="508460"/>
    <lineage>
        <taxon>Bacteria</taxon>
        <taxon>Thermotogati</taxon>
        <taxon>Synergistota</taxon>
        <taxon>Synergistia</taxon>
        <taxon>Synergistales</taxon>
        <taxon>Synergistaceae</taxon>
        <taxon>Cloacibacillus</taxon>
    </lineage>
</organism>
<proteinExistence type="predicted"/>
<feature type="domain" description="4Fe-4S ferredoxin-type" evidence="5">
    <location>
        <begin position="300"/>
        <end position="329"/>
    </location>
</feature>
<reference evidence="6 7" key="1">
    <citation type="submission" date="2022-06" db="EMBL/GenBank/DDBJ databases">
        <title>Isolation of gut microbiota from human fecal samples.</title>
        <authorList>
            <person name="Pamer E.G."/>
            <person name="Barat B."/>
            <person name="Waligurski E."/>
            <person name="Medina S."/>
            <person name="Paddock L."/>
            <person name="Mostad J."/>
        </authorList>
    </citation>
    <scope>NUCLEOTIDE SEQUENCE [LARGE SCALE GENOMIC DNA]</scope>
    <source>
        <strain evidence="6 7">DFI.9.90</strain>
    </source>
</reference>
<dbReference type="AlphaFoldDB" id="A0AAW5K4K7"/>
<keyword evidence="4" id="KW-0411">Iron-sulfur</keyword>
<dbReference type="SUPFAM" id="SSF54862">
    <property type="entry name" value="4Fe-4S ferredoxins"/>
    <property type="match status" value="1"/>
</dbReference>
<keyword evidence="7" id="KW-1185">Reference proteome</keyword>
<dbReference type="PANTHER" id="PTHR24960:SF79">
    <property type="entry name" value="PHOTOSYSTEM I IRON-SULFUR CENTER"/>
    <property type="match status" value="1"/>
</dbReference>
<dbReference type="Pfam" id="PF04015">
    <property type="entry name" value="DUF362"/>
    <property type="match status" value="1"/>
</dbReference>
<protein>
    <submittedName>
        <fullName evidence="6">DUF362 domain-containing protein</fullName>
    </submittedName>
</protein>
<sequence>MASRVLSVKTKYMEFESHVGEIFDFAGMELSGKRVLIKPNILYYTEDEQARNTNPTMVEAVAKECERRGAARVQIGDNAGQMLYGNSRDAFDVSPGFADRMARYYVNLGIDLVPVRLKSAERTVYLSKALFEADVVINMPKFKTHGLTGVSAALKNTFGYVPGGQKARLHVILGDYDPFDRLLAEIHSIRRPDLNIVDSVLCMQGRGPFSRYLYYAGHVVVSTDPVALDSALCRMIGLDPHTIGHIRYANQMGLGDIDGCEMVGELPFIDRYLLPPGFDGERKLNPVFCSQSINIDGHRTNFTLDRAKCVRCGKCIEQCPVGAIEPAEGYPRATGRECVSCHACQEVCGAKAITIESTYKV</sequence>
<gene>
    <name evidence="6" type="ORF">NE630_10290</name>
</gene>
<evidence type="ECO:0000259" key="5">
    <source>
        <dbReference type="PROSITE" id="PS51379"/>
    </source>
</evidence>
<feature type="domain" description="4Fe-4S ferredoxin-type" evidence="5">
    <location>
        <begin position="330"/>
        <end position="358"/>
    </location>
</feature>
<dbReference type="RefSeq" id="WP_034441987.1">
    <property type="nucleotide sequence ID" value="NZ_DBEWVB010000074.1"/>
</dbReference>
<dbReference type="EMBL" id="JANFYT010000021">
    <property type="protein sequence ID" value="MCQ4814817.1"/>
    <property type="molecule type" value="Genomic_DNA"/>
</dbReference>
<evidence type="ECO:0000256" key="2">
    <source>
        <dbReference type="ARBA" id="ARBA00022723"/>
    </source>
</evidence>